<dbReference type="GO" id="GO:0046872">
    <property type="term" value="F:metal ion binding"/>
    <property type="evidence" value="ECO:0007669"/>
    <property type="project" value="UniProtKB-KW"/>
</dbReference>
<keyword evidence="7" id="KW-0411">Iron-sulfur</keyword>
<dbReference type="EMBL" id="LGCM01000047">
    <property type="protein sequence ID" value="KPL79627.1"/>
    <property type="molecule type" value="Genomic_DNA"/>
</dbReference>
<dbReference type="SUPFAM" id="SSF56228">
    <property type="entry name" value="Aldehyde ferredoxin oxidoreductase, N-terminal domain"/>
    <property type="match status" value="1"/>
</dbReference>
<evidence type="ECO:0000256" key="8">
    <source>
        <dbReference type="ARBA" id="ARBA00049934"/>
    </source>
</evidence>
<feature type="domain" description="Aldehyde ferredoxin oxidoreductase N-terminal" evidence="9">
    <location>
        <begin position="4"/>
        <end position="206"/>
    </location>
</feature>
<dbReference type="Pfam" id="PF01314">
    <property type="entry name" value="AFOR_C"/>
    <property type="match status" value="1"/>
</dbReference>
<evidence type="ECO:0000259" key="9">
    <source>
        <dbReference type="SMART" id="SM00790"/>
    </source>
</evidence>
<dbReference type="InterPro" id="IPR051919">
    <property type="entry name" value="W-dependent_AOR"/>
</dbReference>
<evidence type="ECO:0000256" key="6">
    <source>
        <dbReference type="ARBA" id="ARBA00023004"/>
    </source>
</evidence>
<dbReference type="AlphaFoldDB" id="A0A0P6Y3T0"/>
<evidence type="ECO:0000256" key="1">
    <source>
        <dbReference type="ARBA" id="ARBA00001966"/>
    </source>
</evidence>
<evidence type="ECO:0000256" key="5">
    <source>
        <dbReference type="ARBA" id="ARBA00023002"/>
    </source>
</evidence>
<dbReference type="Gene3D" id="1.10.569.10">
    <property type="entry name" value="Aldehyde Ferredoxin Oxidoreductase Protein, subunit A, domain 2"/>
    <property type="match status" value="1"/>
</dbReference>
<dbReference type="GO" id="GO:0016625">
    <property type="term" value="F:oxidoreductase activity, acting on the aldehyde or oxo group of donors, iron-sulfur protein as acceptor"/>
    <property type="evidence" value="ECO:0007669"/>
    <property type="project" value="InterPro"/>
</dbReference>
<evidence type="ECO:0000256" key="3">
    <source>
        <dbReference type="ARBA" id="ARBA00022485"/>
    </source>
</evidence>
<dbReference type="InterPro" id="IPR036021">
    <property type="entry name" value="Tungsten_al_ferr_oxy-like_C"/>
</dbReference>
<dbReference type="InterPro" id="IPR013985">
    <property type="entry name" value="Ald_Fedxn_OxRdtase_dom3"/>
</dbReference>
<evidence type="ECO:0000256" key="4">
    <source>
        <dbReference type="ARBA" id="ARBA00022723"/>
    </source>
</evidence>
<evidence type="ECO:0000313" key="11">
    <source>
        <dbReference type="Proteomes" id="UP000050501"/>
    </source>
</evidence>
<gene>
    <name evidence="10" type="ORF">ADN01_14195</name>
</gene>
<name>A0A0P6Y3T0_9CHLR</name>
<dbReference type="Gene3D" id="3.60.9.10">
    <property type="entry name" value="Aldehyde ferredoxin oxidoreductase, N-terminal domain"/>
    <property type="match status" value="1"/>
</dbReference>
<organism evidence="10 11">
    <name type="scientific">Levilinea saccharolytica</name>
    <dbReference type="NCBI Taxonomy" id="229921"/>
    <lineage>
        <taxon>Bacteria</taxon>
        <taxon>Bacillati</taxon>
        <taxon>Chloroflexota</taxon>
        <taxon>Anaerolineae</taxon>
        <taxon>Anaerolineales</taxon>
        <taxon>Anaerolineaceae</taxon>
        <taxon>Levilinea</taxon>
    </lineage>
</organism>
<dbReference type="InterPro" id="IPR036503">
    <property type="entry name" value="Ald_Fedxn_OxRdtase_N_sf"/>
</dbReference>
<proteinExistence type="inferred from homology"/>
<sequence>MNAWTGTILRVNLTNGTIKKEPLDVKAARAFIGARGLAAKMLFDEVDPNIDALSPENKLFFAAGPLTGTFAPNVGRYDVVCKSPLTGAIAASNSGGSFGPELKYAGYDMIIFEGKAPAPVYLWIHNDQVELRDASALWGKEVPETTDLLRAETDEDAKVACIGPAGEKLSFIASVMNEMGRAAGRSGVGAVMGSKNLKAIAVVGTGGVSVADKDAFAAAAKDAAAKIKAHPVGGTGLKAYGTDVLVNILNSVGSLPTRNFQDGYFPTADKTGGEALAANNLLRPRGCHSCIIECGRATKVTNPKFAGEGEGPEYESAWGFGADCGIDNLDAIIKANFLCNDLGLDTISTATTIACAMDLYEAGIITLKDTGGIPLNFGNAEVMVELVKMMGNREGFGDKMADGSWRLADAYGHPEYSMSCKKQEMPAYDPRGVQGIGLHYATSNRGGCHVRGYTIAVEVLGNPVKMDQHTTEGKPDLVITFQNLTAALDSTGACLFATFGIGGDELAALLSGATGIPYSTADFMKAGERIWNLERMWNLAAGLSSNDDVLPERLLHEPIKTGPSKGEVSHLNEMLPVYYDLRGWDANGVPSAERLETLGLA</sequence>
<accession>A0A0P6Y3T0</accession>
<dbReference type="InterPro" id="IPR013983">
    <property type="entry name" value="Ald_Fedxn_OxRdtase_N"/>
</dbReference>
<comment type="cofactor">
    <cofactor evidence="8">
        <name>tungstopterin</name>
        <dbReference type="ChEBI" id="CHEBI:30402"/>
    </cofactor>
</comment>
<keyword evidence="11" id="KW-1185">Reference proteome</keyword>
<dbReference type="SUPFAM" id="SSF48310">
    <property type="entry name" value="Aldehyde ferredoxin oxidoreductase, C-terminal domains"/>
    <property type="match status" value="1"/>
</dbReference>
<dbReference type="GO" id="GO:0009055">
    <property type="term" value="F:electron transfer activity"/>
    <property type="evidence" value="ECO:0007669"/>
    <property type="project" value="InterPro"/>
</dbReference>
<evidence type="ECO:0000256" key="2">
    <source>
        <dbReference type="ARBA" id="ARBA00011032"/>
    </source>
</evidence>
<evidence type="ECO:0000256" key="7">
    <source>
        <dbReference type="ARBA" id="ARBA00023014"/>
    </source>
</evidence>
<dbReference type="OrthoDB" id="9763894at2"/>
<dbReference type="PANTHER" id="PTHR30038:SF0">
    <property type="entry name" value="TUNGSTEN-CONTAINING ALDEHYDE FERREDOXIN OXIDOREDUCTASE"/>
    <property type="match status" value="1"/>
</dbReference>
<dbReference type="SMART" id="SM00790">
    <property type="entry name" value="AFOR_N"/>
    <property type="match status" value="1"/>
</dbReference>
<keyword evidence="4" id="KW-0479">Metal-binding</keyword>
<keyword evidence="5" id="KW-0560">Oxidoreductase</keyword>
<dbReference type="Pfam" id="PF02730">
    <property type="entry name" value="AFOR_N"/>
    <property type="match status" value="1"/>
</dbReference>
<dbReference type="PATRIC" id="fig|229921.5.peg.1644"/>
<dbReference type="GO" id="GO:0051539">
    <property type="term" value="F:4 iron, 4 sulfur cluster binding"/>
    <property type="evidence" value="ECO:0007669"/>
    <property type="project" value="UniProtKB-KW"/>
</dbReference>
<keyword evidence="3" id="KW-0004">4Fe-4S</keyword>
<dbReference type="RefSeq" id="WP_062417779.1">
    <property type="nucleotide sequence ID" value="NZ_DF967974.1"/>
</dbReference>
<dbReference type="PANTHER" id="PTHR30038">
    <property type="entry name" value="ALDEHYDE FERREDOXIN OXIDOREDUCTASE"/>
    <property type="match status" value="1"/>
</dbReference>
<dbReference type="Gene3D" id="1.10.599.10">
    <property type="entry name" value="Aldehyde Ferredoxin Oxidoreductase Protein, subunit A, domain 3"/>
    <property type="match status" value="1"/>
</dbReference>
<evidence type="ECO:0000313" key="10">
    <source>
        <dbReference type="EMBL" id="KPL79627.1"/>
    </source>
</evidence>
<comment type="caution">
    <text evidence="10">The sequence shown here is derived from an EMBL/GenBank/DDBJ whole genome shotgun (WGS) entry which is preliminary data.</text>
</comment>
<comment type="similarity">
    <text evidence="2">Belongs to the AOR/FOR family.</text>
</comment>
<dbReference type="InterPro" id="IPR001203">
    <property type="entry name" value="OxRdtase_Ald_Fedxn_C"/>
</dbReference>
<reference evidence="10 11" key="1">
    <citation type="submission" date="2015-07" db="EMBL/GenBank/DDBJ databases">
        <title>Genome sequence of Levilinea saccharolytica DSM 16555.</title>
        <authorList>
            <person name="Hemp J."/>
            <person name="Ward L.M."/>
            <person name="Pace L.A."/>
            <person name="Fischer W.W."/>
        </authorList>
    </citation>
    <scope>NUCLEOTIDE SEQUENCE [LARGE SCALE GENOMIC DNA]</scope>
    <source>
        <strain evidence="10 11">KIBI-1</strain>
    </source>
</reference>
<keyword evidence="6" id="KW-0408">Iron</keyword>
<dbReference type="STRING" id="229921.ADN01_14195"/>
<comment type="cofactor">
    <cofactor evidence="1">
        <name>[4Fe-4S] cluster</name>
        <dbReference type="ChEBI" id="CHEBI:49883"/>
    </cofactor>
</comment>
<dbReference type="Proteomes" id="UP000050501">
    <property type="component" value="Unassembled WGS sequence"/>
</dbReference>
<dbReference type="InterPro" id="IPR013984">
    <property type="entry name" value="Ald_Fedxn_OxRdtase_dom2"/>
</dbReference>
<protein>
    <submittedName>
        <fullName evidence="10">Aldehyde:ferredoxin oxidoreductase</fullName>
    </submittedName>
</protein>